<keyword evidence="17" id="KW-1185">Reference proteome</keyword>
<evidence type="ECO:0000259" key="14">
    <source>
        <dbReference type="Pfam" id="PF06662"/>
    </source>
</evidence>
<evidence type="ECO:0000313" key="17">
    <source>
        <dbReference type="Proteomes" id="UP000245119"/>
    </source>
</evidence>
<comment type="similarity">
    <text evidence="5">Belongs to the D-glucuronyl C5-epimerase family.</text>
</comment>
<dbReference type="GO" id="GO:0047464">
    <property type="term" value="F:heparosan-N-sulfate-glucuronate 5-epimerase activity"/>
    <property type="evidence" value="ECO:0007669"/>
    <property type="project" value="UniProtKB-EC"/>
</dbReference>
<organism evidence="16 17">
    <name type="scientific">Pomacea canaliculata</name>
    <name type="common">Golden apple snail</name>
    <dbReference type="NCBI Taxonomy" id="400727"/>
    <lineage>
        <taxon>Eukaryota</taxon>
        <taxon>Metazoa</taxon>
        <taxon>Spiralia</taxon>
        <taxon>Lophotrochozoa</taxon>
        <taxon>Mollusca</taxon>
        <taxon>Gastropoda</taxon>
        <taxon>Caenogastropoda</taxon>
        <taxon>Architaenioglossa</taxon>
        <taxon>Ampullarioidea</taxon>
        <taxon>Ampullariidae</taxon>
        <taxon>Pomacea</taxon>
    </lineage>
</organism>
<feature type="transmembrane region" description="Helical" evidence="13">
    <location>
        <begin position="7"/>
        <end position="27"/>
    </location>
</feature>
<protein>
    <recommendedName>
        <fullName evidence="6">heparosan-N-sulfate-glucuronate 5-epimerase</fullName>
        <ecNumber evidence="6">5.1.3.17</ecNumber>
    </recommendedName>
</protein>
<evidence type="ECO:0000256" key="13">
    <source>
        <dbReference type="SAM" id="Phobius"/>
    </source>
</evidence>
<dbReference type="InterPro" id="IPR059154">
    <property type="entry name" value="Glce_b_sandwich"/>
</dbReference>
<dbReference type="GO" id="GO:0005794">
    <property type="term" value="C:Golgi apparatus"/>
    <property type="evidence" value="ECO:0007669"/>
    <property type="project" value="TreeGrafter"/>
</dbReference>
<dbReference type="EC" id="5.1.3.17" evidence="6"/>
<dbReference type="UniPathway" id="UPA00862"/>
<dbReference type="SUPFAM" id="SSF48208">
    <property type="entry name" value="Six-hairpin glycosidases"/>
    <property type="match status" value="1"/>
</dbReference>
<keyword evidence="9 13" id="KW-1133">Transmembrane helix</keyword>
<evidence type="ECO:0000256" key="8">
    <source>
        <dbReference type="ARBA" id="ARBA00022968"/>
    </source>
</evidence>
<comment type="subcellular location">
    <subcellularLocation>
        <location evidence="12">Endomembrane system</location>
        <topology evidence="12">Single-pass membrane protein</topology>
    </subcellularLocation>
    <subcellularLocation>
        <location evidence="2">Membrane</location>
        <topology evidence="2">Single-pass type II membrane protein</topology>
    </subcellularLocation>
</comment>
<evidence type="ECO:0000256" key="5">
    <source>
        <dbReference type="ARBA" id="ARBA00005584"/>
    </source>
</evidence>
<evidence type="ECO:0000256" key="10">
    <source>
        <dbReference type="ARBA" id="ARBA00023136"/>
    </source>
</evidence>
<evidence type="ECO:0000256" key="11">
    <source>
        <dbReference type="ARBA" id="ARBA00023235"/>
    </source>
</evidence>
<dbReference type="PROSITE" id="PS51257">
    <property type="entry name" value="PROKAR_LIPOPROTEIN"/>
    <property type="match status" value="1"/>
</dbReference>
<dbReference type="PANTHER" id="PTHR13174">
    <property type="entry name" value="D-GLUCURONYL C5-EPIMERASE"/>
    <property type="match status" value="1"/>
</dbReference>
<evidence type="ECO:0000256" key="7">
    <source>
        <dbReference type="ARBA" id="ARBA00022692"/>
    </source>
</evidence>
<evidence type="ECO:0000256" key="2">
    <source>
        <dbReference type="ARBA" id="ARBA00004606"/>
    </source>
</evidence>
<gene>
    <name evidence="16" type="ORF">C0Q70_03937</name>
</gene>
<dbReference type="EMBL" id="PZQS01000002">
    <property type="protein sequence ID" value="PVD36944.1"/>
    <property type="molecule type" value="Genomic_DNA"/>
</dbReference>
<evidence type="ECO:0000313" key="16">
    <source>
        <dbReference type="EMBL" id="PVD36944.1"/>
    </source>
</evidence>
<proteinExistence type="inferred from homology"/>
<dbReference type="AlphaFoldDB" id="A0A2T7PU41"/>
<evidence type="ECO:0000256" key="9">
    <source>
        <dbReference type="ARBA" id="ARBA00022989"/>
    </source>
</evidence>
<keyword evidence="7 13" id="KW-0812">Transmembrane</keyword>
<feature type="domain" description="D-glucuronyl C5-epimerase beta-sandwich" evidence="15">
    <location>
        <begin position="217"/>
        <end position="340"/>
    </location>
</feature>
<dbReference type="InterPro" id="IPR010598">
    <property type="entry name" value="C5-epim_C"/>
</dbReference>
<keyword evidence="10 13" id="KW-0472">Membrane</keyword>
<feature type="domain" description="D-glucuronyl C5-epimerase C-terminal" evidence="14">
    <location>
        <begin position="368"/>
        <end position="558"/>
    </location>
</feature>
<keyword evidence="11" id="KW-0413">Isomerase</keyword>
<evidence type="ECO:0000259" key="15">
    <source>
        <dbReference type="Pfam" id="PF21174"/>
    </source>
</evidence>
<dbReference type="OrthoDB" id="5914444at2759"/>
<comment type="caution">
    <text evidence="16">The sequence shown here is derived from an EMBL/GenBank/DDBJ whole genome shotgun (WGS) entry which is preliminary data.</text>
</comment>
<dbReference type="STRING" id="400727.A0A2T7PU41"/>
<dbReference type="InterPro" id="IPR008928">
    <property type="entry name" value="6-hairpin_glycosidase_sf"/>
</dbReference>
<evidence type="ECO:0000256" key="1">
    <source>
        <dbReference type="ARBA" id="ARBA00000434"/>
    </source>
</evidence>
<evidence type="ECO:0000256" key="6">
    <source>
        <dbReference type="ARBA" id="ARBA00012087"/>
    </source>
</evidence>
<evidence type="ECO:0000256" key="12">
    <source>
        <dbReference type="ARBA" id="ARBA00037847"/>
    </source>
</evidence>
<reference evidence="16 17" key="1">
    <citation type="submission" date="2018-04" db="EMBL/GenBank/DDBJ databases">
        <title>The genome of golden apple snail Pomacea canaliculata provides insight into stress tolerance and invasive adaptation.</title>
        <authorList>
            <person name="Liu C."/>
            <person name="Liu B."/>
            <person name="Ren Y."/>
            <person name="Zhang Y."/>
            <person name="Wang H."/>
            <person name="Li S."/>
            <person name="Jiang F."/>
            <person name="Yin L."/>
            <person name="Zhang G."/>
            <person name="Qian W."/>
            <person name="Fan W."/>
        </authorList>
    </citation>
    <scope>NUCLEOTIDE SEQUENCE [LARGE SCALE GENOMIC DNA]</scope>
    <source>
        <strain evidence="16">SZHN2017</strain>
        <tissue evidence="16">Muscle</tissue>
    </source>
</reference>
<sequence length="576" mass="65248">MRINQAVKAVGVVGIISIVVTACLWNSCSKQQVHIIRDAQAVPSDFQAEFHHRGTNSIKTSIGVGGNNNVKYHEIDCFINDDYPIKCRREGHEVFLPFSFVQKYFEVYGKLEIGEKSERLVFQHSNSKVHPPRQTYSPGGVFMSFEFYHVEERDRVKCISAMEGVPFSTQWTPEGHFYPVQIAQVLVMEDGEEEDTADWAKPDSRAKISLLLDNSKNHVVEFQVSDSLKNPGLVMIADEKEDYVMTVDVFFISNGSLTVSVETRSGQTFNIHYVLTSTLIAMENTDIFYGLGPERNHWIHLARDIKIDLQKGLSLKYSKVRRTKSRYQFSRIRDIAVRGHGRLDNLTLARSAHMDHFFAAADWLAQHQDSHGGWPIVVARKLLPEVMELPPGWYSAMAQGQAMSLLVRAYLVTSNPKYLQAAVSAMKLFEISSDQGGVLARFLGQYAWYEEYPTSPSSFVLNGFVYALLGLYDLKETAKGDDGKMATRLYEAGMKSLKAMLLMFDSGTGTFYDLRHITIGIEPNRARWDYHTTHINQLLQLIVIDSDPVFKTTAQRWIGYMKVCHTAEHPAAQSCQ</sequence>
<dbReference type="Pfam" id="PF21174">
    <property type="entry name" value="Glce_b_sandwich"/>
    <property type="match status" value="1"/>
</dbReference>
<accession>A0A2T7PU41</accession>
<dbReference type="InterPro" id="IPR039721">
    <property type="entry name" value="C5-epimerase"/>
</dbReference>
<dbReference type="GO" id="GO:0030210">
    <property type="term" value="P:heparin proteoglycan biosynthetic process"/>
    <property type="evidence" value="ECO:0007669"/>
    <property type="project" value="UniProtKB-UniPathway"/>
</dbReference>
<comment type="pathway">
    <text evidence="3">Glycan metabolism; heparin biosynthesis.</text>
</comment>
<dbReference type="GO" id="GO:0005975">
    <property type="term" value="P:carbohydrate metabolic process"/>
    <property type="evidence" value="ECO:0007669"/>
    <property type="project" value="InterPro"/>
</dbReference>
<comment type="catalytic activity">
    <reaction evidence="1">
        <text>[heparosan-N-sulfate](n) = [heparan-N-sulfate](n)</text>
        <dbReference type="Rhea" id="RHEA:20197"/>
        <dbReference type="Rhea" id="RHEA-COMP:9556"/>
        <dbReference type="Rhea" id="RHEA-COMP:9557"/>
        <dbReference type="ChEBI" id="CHEBI:58041"/>
        <dbReference type="ChEBI" id="CHEBI:58287"/>
        <dbReference type="EC" id="5.1.3.17"/>
    </reaction>
</comment>
<evidence type="ECO:0000256" key="3">
    <source>
        <dbReference type="ARBA" id="ARBA00004841"/>
    </source>
</evidence>
<comment type="pathway">
    <text evidence="4">Glycan metabolism; heparan sulfate biosynthesis.</text>
</comment>
<keyword evidence="8" id="KW-0735">Signal-anchor</keyword>
<evidence type="ECO:0000256" key="4">
    <source>
        <dbReference type="ARBA" id="ARBA00005093"/>
    </source>
</evidence>
<name>A0A2T7PU41_POMCA</name>
<dbReference type="Pfam" id="PF06662">
    <property type="entry name" value="C5-epim_C"/>
    <property type="match status" value="1"/>
</dbReference>
<dbReference type="GO" id="GO:0015012">
    <property type="term" value="P:heparan sulfate proteoglycan biosynthetic process"/>
    <property type="evidence" value="ECO:0007669"/>
    <property type="project" value="InterPro"/>
</dbReference>
<dbReference type="Proteomes" id="UP000245119">
    <property type="component" value="Linkage Group LG2"/>
</dbReference>
<dbReference type="PANTHER" id="PTHR13174:SF3">
    <property type="entry name" value="D-GLUCURONYL C5-EPIMERASE"/>
    <property type="match status" value="1"/>
</dbReference>